<accession>A0AAQ3M3F6</accession>
<proteinExistence type="predicted"/>
<dbReference type="Proteomes" id="UP001303373">
    <property type="component" value="Chromosome 3"/>
</dbReference>
<dbReference type="AlphaFoldDB" id="A0AAQ3M3F6"/>
<organism evidence="2 3">
    <name type="scientific">Acrodontium crateriforme</name>
    <dbReference type="NCBI Taxonomy" id="150365"/>
    <lineage>
        <taxon>Eukaryota</taxon>
        <taxon>Fungi</taxon>
        <taxon>Dikarya</taxon>
        <taxon>Ascomycota</taxon>
        <taxon>Pezizomycotina</taxon>
        <taxon>Dothideomycetes</taxon>
        <taxon>Dothideomycetidae</taxon>
        <taxon>Mycosphaerellales</taxon>
        <taxon>Teratosphaeriaceae</taxon>
        <taxon>Acrodontium</taxon>
    </lineage>
</organism>
<evidence type="ECO:0000313" key="2">
    <source>
        <dbReference type="EMBL" id="WPG99200.1"/>
    </source>
</evidence>
<feature type="region of interest" description="Disordered" evidence="1">
    <location>
        <begin position="30"/>
        <end position="61"/>
    </location>
</feature>
<sequence>MAAVLRLFAPRASLALHARQLQPRILLPGLRHASSESPPKPRVLAKPERFNPPSHPARIRSKPKYRFGGELSKDEKEAQKKRRYPNMMPEEGTFLYWFLTQRNLHLYISLSVLVSLVFGIWLEDFLHNTPFRDILPPNDMLLAHPITYFTRFFEVYAMHVQYVSAQTAKMRQDKVDDVTKRSEYRKAHGLEDGDDKLGGWTAKASTDSSDAAGREGGKASLPLPSALESPTAVDTETYIDFDGKQQPIKKKWFGIW</sequence>
<feature type="region of interest" description="Disordered" evidence="1">
    <location>
        <begin position="198"/>
        <end position="226"/>
    </location>
</feature>
<feature type="compositionally biased region" description="Low complexity" evidence="1">
    <location>
        <begin position="201"/>
        <end position="211"/>
    </location>
</feature>
<protein>
    <submittedName>
        <fullName evidence="2">Uncharacterized protein</fullName>
    </submittedName>
</protein>
<gene>
    <name evidence="2" type="ORF">R9X50_00201100</name>
</gene>
<keyword evidence="3" id="KW-1185">Reference proteome</keyword>
<evidence type="ECO:0000313" key="3">
    <source>
        <dbReference type="Proteomes" id="UP001303373"/>
    </source>
</evidence>
<dbReference type="EMBL" id="CP138582">
    <property type="protein sequence ID" value="WPG99200.1"/>
    <property type="molecule type" value="Genomic_DNA"/>
</dbReference>
<evidence type="ECO:0000256" key="1">
    <source>
        <dbReference type="SAM" id="MobiDB-lite"/>
    </source>
</evidence>
<reference evidence="2 3" key="1">
    <citation type="submission" date="2023-11" db="EMBL/GenBank/DDBJ databases">
        <title>An acidophilic fungus is an integral part of prey digestion in a carnivorous sundew plant.</title>
        <authorList>
            <person name="Tsai I.J."/>
        </authorList>
    </citation>
    <scope>NUCLEOTIDE SEQUENCE [LARGE SCALE GENOMIC DNA]</scope>
    <source>
        <strain evidence="2">169a</strain>
    </source>
</reference>
<name>A0AAQ3M3F6_9PEZI</name>